<dbReference type="EMBL" id="CAJNOO010000467">
    <property type="protein sequence ID" value="CAF0951559.1"/>
    <property type="molecule type" value="Genomic_DNA"/>
</dbReference>
<gene>
    <name evidence="10" type="ORF">JBS370_LOCUS8226</name>
    <name evidence="9" type="ORF">JXQ802_LOCUS22037</name>
    <name evidence="11" type="ORF">OTI717_LOCUS15476</name>
    <name evidence="8" type="ORF">PYM288_LOCUS22069</name>
    <name evidence="6" type="ORF">RFH988_LOCUS11657</name>
    <name evidence="5" type="ORF">SEV965_LOCUS6943</name>
    <name evidence="7" type="ORF">ZHD862_LOCUS16351</name>
</gene>
<evidence type="ECO:0000256" key="3">
    <source>
        <dbReference type="SAM" id="Coils"/>
    </source>
</evidence>
<dbReference type="InterPro" id="IPR000868">
    <property type="entry name" value="Isochorismatase-like_dom"/>
</dbReference>
<organism evidence="10 12">
    <name type="scientific">Rotaria sordida</name>
    <dbReference type="NCBI Taxonomy" id="392033"/>
    <lineage>
        <taxon>Eukaryota</taxon>
        <taxon>Metazoa</taxon>
        <taxon>Spiralia</taxon>
        <taxon>Gnathifera</taxon>
        <taxon>Rotifera</taxon>
        <taxon>Eurotatoria</taxon>
        <taxon>Bdelloidea</taxon>
        <taxon>Philodinida</taxon>
        <taxon>Philodinidae</taxon>
        <taxon>Rotaria</taxon>
    </lineage>
</organism>
<comment type="similarity">
    <text evidence="1">Belongs to the isochorismatase family.</text>
</comment>
<dbReference type="Proteomes" id="UP000663823">
    <property type="component" value="Unassembled WGS sequence"/>
</dbReference>
<dbReference type="Proteomes" id="UP000663836">
    <property type="component" value="Unassembled WGS sequence"/>
</dbReference>
<evidence type="ECO:0000313" key="8">
    <source>
        <dbReference type="EMBL" id="CAF1148001.1"/>
    </source>
</evidence>
<evidence type="ECO:0000313" key="10">
    <source>
        <dbReference type="EMBL" id="CAF3681428.1"/>
    </source>
</evidence>
<dbReference type="Pfam" id="PF00857">
    <property type="entry name" value="Isochorismatase"/>
    <property type="match status" value="1"/>
</dbReference>
<protein>
    <recommendedName>
        <fullName evidence="2">Isochorismatase domain-containing protein 1</fullName>
    </recommendedName>
</protein>
<keyword evidence="3" id="KW-0175">Coiled coil</keyword>
<dbReference type="Proteomes" id="UP000663889">
    <property type="component" value="Unassembled WGS sequence"/>
</dbReference>
<proteinExistence type="inferred from homology"/>
<keyword evidence="13" id="KW-1185">Reference proteome</keyword>
<dbReference type="EMBL" id="CAJNOH010000919">
    <property type="protein sequence ID" value="CAF1148001.1"/>
    <property type="molecule type" value="Genomic_DNA"/>
</dbReference>
<dbReference type="InterPro" id="IPR036380">
    <property type="entry name" value="Isochorismatase-like_sf"/>
</dbReference>
<feature type="domain" description="Isochorismatase-like" evidence="4">
    <location>
        <begin position="197"/>
        <end position="260"/>
    </location>
</feature>
<dbReference type="PANTHER" id="PTHR14119:SF17">
    <property type="entry name" value="ISOCHORISMATASE DOMAIN-CONTAINING PROTEIN 1"/>
    <property type="match status" value="1"/>
</dbReference>
<dbReference type="EMBL" id="CAJOBD010000515">
    <property type="protein sequence ID" value="CAF3681428.1"/>
    <property type="molecule type" value="Genomic_DNA"/>
</dbReference>
<feature type="coiled-coil region" evidence="3">
    <location>
        <begin position="33"/>
        <end position="60"/>
    </location>
</feature>
<evidence type="ECO:0000313" key="7">
    <source>
        <dbReference type="EMBL" id="CAF1076418.1"/>
    </source>
</evidence>
<evidence type="ECO:0000313" key="12">
    <source>
        <dbReference type="Proteomes" id="UP000663836"/>
    </source>
</evidence>
<dbReference type="EMBL" id="CAJOAX010001832">
    <property type="protein sequence ID" value="CAF3749138.1"/>
    <property type="molecule type" value="Genomic_DNA"/>
</dbReference>
<sequence>MEQIQTSEKLNNDLCSKSTDDKQTIQQTYLTITDELNQQLLMLQQQNDQLETEKYILNQQIENQSFINFKQERNMPTPGKIFITTNSIIHENYFIDSTSSDSNHAKKHTHVAPIHEVYKTPLYFAILYFYEVAQQIVNQITKERQDFTQRYRALEKTNNDLQSESANEQLDIENQRLSNELEKQPIVIEQEQVKQTIDFNTAIICGIKAHACVLQTAIDLLSQNHRVYVVVDAVSSRSLTDRMYAFDHMRQAGAFLTTFESIVLQLTQDAGHPKFKQIQQYIKTSAADTGLLALKNIPNPSS</sequence>
<evidence type="ECO:0000313" key="9">
    <source>
        <dbReference type="EMBL" id="CAF1156801.1"/>
    </source>
</evidence>
<dbReference type="PANTHER" id="PTHR14119">
    <property type="entry name" value="HYDROLASE"/>
    <property type="match status" value="1"/>
</dbReference>
<evidence type="ECO:0000313" key="13">
    <source>
        <dbReference type="Proteomes" id="UP000663870"/>
    </source>
</evidence>
<evidence type="ECO:0000256" key="2">
    <source>
        <dbReference type="ARBA" id="ARBA00040688"/>
    </source>
</evidence>
<evidence type="ECO:0000313" key="11">
    <source>
        <dbReference type="EMBL" id="CAF3749138.1"/>
    </source>
</evidence>
<evidence type="ECO:0000313" key="6">
    <source>
        <dbReference type="EMBL" id="CAF0951559.1"/>
    </source>
</evidence>
<dbReference type="OrthoDB" id="269496at2759"/>
<dbReference type="SUPFAM" id="SSF52499">
    <property type="entry name" value="Isochorismatase-like hydrolases"/>
    <property type="match status" value="1"/>
</dbReference>
<name>A0A818T3X6_9BILA</name>
<dbReference type="Proteomes" id="UP000663854">
    <property type="component" value="Unassembled WGS sequence"/>
</dbReference>
<dbReference type="EMBL" id="CAJNOL010000661">
    <property type="protein sequence ID" value="CAF1156801.1"/>
    <property type="molecule type" value="Genomic_DNA"/>
</dbReference>
<dbReference type="Gene3D" id="3.40.50.850">
    <property type="entry name" value="Isochorismatase-like"/>
    <property type="match status" value="1"/>
</dbReference>
<dbReference type="AlphaFoldDB" id="A0A818T3X6"/>
<evidence type="ECO:0000313" key="5">
    <source>
        <dbReference type="EMBL" id="CAF0926625.1"/>
    </source>
</evidence>
<dbReference type="InterPro" id="IPR050993">
    <property type="entry name" value="Isochorismatase_domain"/>
</dbReference>
<dbReference type="EMBL" id="CAJNOU010000235">
    <property type="protein sequence ID" value="CAF0926625.1"/>
    <property type="molecule type" value="Genomic_DNA"/>
</dbReference>
<dbReference type="Proteomes" id="UP000663870">
    <property type="component" value="Unassembled WGS sequence"/>
</dbReference>
<dbReference type="Proteomes" id="UP000663882">
    <property type="component" value="Unassembled WGS sequence"/>
</dbReference>
<reference evidence="10" key="1">
    <citation type="submission" date="2021-02" db="EMBL/GenBank/DDBJ databases">
        <authorList>
            <person name="Nowell W R."/>
        </authorList>
    </citation>
    <scope>NUCLEOTIDE SEQUENCE</scope>
</reference>
<comment type="caution">
    <text evidence="10">The sequence shown here is derived from an EMBL/GenBank/DDBJ whole genome shotgun (WGS) entry which is preliminary data.</text>
</comment>
<feature type="coiled-coil region" evidence="3">
    <location>
        <begin position="137"/>
        <end position="183"/>
    </location>
</feature>
<dbReference type="Proteomes" id="UP000663864">
    <property type="component" value="Unassembled WGS sequence"/>
</dbReference>
<accession>A0A818T3X6</accession>
<evidence type="ECO:0000256" key="1">
    <source>
        <dbReference type="ARBA" id="ARBA00006336"/>
    </source>
</evidence>
<dbReference type="EMBL" id="CAJNOT010000768">
    <property type="protein sequence ID" value="CAF1076418.1"/>
    <property type="molecule type" value="Genomic_DNA"/>
</dbReference>
<evidence type="ECO:0000259" key="4">
    <source>
        <dbReference type="Pfam" id="PF00857"/>
    </source>
</evidence>